<dbReference type="PANTHER" id="PTHR10812">
    <property type="entry name" value="TRANSCRIPTION FACTOR AP-2"/>
    <property type="match status" value="1"/>
</dbReference>
<organism evidence="9 10">
    <name type="scientific">Chionoecetes opilio</name>
    <name type="common">Atlantic snow crab</name>
    <name type="synonym">Cancer opilio</name>
    <dbReference type="NCBI Taxonomy" id="41210"/>
    <lineage>
        <taxon>Eukaryota</taxon>
        <taxon>Metazoa</taxon>
        <taxon>Ecdysozoa</taxon>
        <taxon>Arthropoda</taxon>
        <taxon>Crustacea</taxon>
        <taxon>Multicrustacea</taxon>
        <taxon>Malacostraca</taxon>
        <taxon>Eumalacostraca</taxon>
        <taxon>Eucarida</taxon>
        <taxon>Decapoda</taxon>
        <taxon>Pleocyemata</taxon>
        <taxon>Brachyura</taxon>
        <taxon>Eubrachyura</taxon>
        <taxon>Majoidea</taxon>
        <taxon>Majidae</taxon>
        <taxon>Chionoecetes</taxon>
    </lineage>
</organism>
<evidence type="ECO:0000313" key="9">
    <source>
        <dbReference type="EMBL" id="KAG0723391.1"/>
    </source>
</evidence>
<accession>A0A8J5CWH7</accession>
<keyword evidence="6" id="KW-0539">Nucleus</keyword>
<evidence type="ECO:0000256" key="7">
    <source>
        <dbReference type="SAM" id="MobiDB-lite"/>
    </source>
</evidence>
<evidence type="ECO:0000259" key="8">
    <source>
        <dbReference type="Pfam" id="PF03299"/>
    </source>
</evidence>
<dbReference type="AlphaFoldDB" id="A0A8J5CWH7"/>
<dbReference type="PANTHER" id="PTHR10812:SF17">
    <property type="entry name" value="TRANSCRIPTION FACTOR AP-2, ISOFORM D"/>
    <property type="match status" value="1"/>
</dbReference>
<comment type="similarity">
    <text evidence="2">Belongs to the AP-2 family.</text>
</comment>
<proteinExistence type="inferred from homology"/>
<keyword evidence="5" id="KW-0804">Transcription</keyword>
<dbReference type="GO" id="GO:0005634">
    <property type="term" value="C:nucleus"/>
    <property type="evidence" value="ECO:0007669"/>
    <property type="project" value="UniProtKB-SubCell"/>
</dbReference>
<protein>
    <submittedName>
        <fullName evidence="9">Transcription factor AP-2-beta</fullName>
    </submittedName>
</protein>
<feature type="domain" description="Transcription factor AP-2 C-terminal" evidence="8">
    <location>
        <begin position="292"/>
        <end position="416"/>
    </location>
</feature>
<dbReference type="GO" id="GO:0000977">
    <property type="term" value="F:RNA polymerase II transcription regulatory region sequence-specific DNA binding"/>
    <property type="evidence" value="ECO:0007669"/>
    <property type="project" value="TreeGrafter"/>
</dbReference>
<gene>
    <name evidence="9" type="primary">TFAP2B</name>
    <name evidence="9" type="ORF">GWK47_042814</name>
</gene>
<evidence type="ECO:0000256" key="2">
    <source>
        <dbReference type="ARBA" id="ARBA00007770"/>
    </source>
</evidence>
<feature type="region of interest" description="Disordered" evidence="7">
    <location>
        <begin position="34"/>
        <end position="58"/>
    </location>
</feature>
<dbReference type="GO" id="GO:0000981">
    <property type="term" value="F:DNA-binding transcription factor activity, RNA polymerase II-specific"/>
    <property type="evidence" value="ECO:0007669"/>
    <property type="project" value="TreeGrafter"/>
</dbReference>
<sequence length="463" mass="51751">MAGVEEDDGEILQEILSCGGPVNEEEIVHIIQDDSQAPGEASSGRHTEEQGNSVYLSDDGSFSHHITETMRKARGMAGWLMRTFASREPEAMLTLWKALVQPLLDYCSQLWSPHKKADIQRLEAVQRSFTKHIRGLHDLNYWDCLKTLGIHSQQRRRARYRAISIWKVLERQVPEPTSSALQAHFNERTGRKGSRRTLPSKAPGRCKTLLAASLAHEGPKIFNSLPKNVRNITGCSVNTFKYGLDKILRTVPDEPPVPGYTVKCRTSNTIPDQVALLNRDARTGSSELVFWVPALLAVGREGQKLTVTQGELQRRVSPPECLSQTLLLSLLRLSKEKGKELRETLNKNGIQKLTSKSAVISSFTKLTETEAAQLAEDYFYLASKNLQLRDISREVVGARGGSDNFEQQANMIKGVLEHIVREVEVRDTPLTLMTHGFSPLILRAVVDIIIEIITFKEPNIAAS</sequence>
<evidence type="ECO:0000256" key="1">
    <source>
        <dbReference type="ARBA" id="ARBA00004123"/>
    </source>
</evidence>
<comment type="caution">
    <text evidence="9">The sequence shown here is derived from an EMBL/GenBank/DDBJ whole genome shotgun (WGS) entry which is preliminary data.</text>
</comment>
<keyword evidence="10" id="KW-1185">Reference proteome</keyword>
<dbReference type="Pfam" id="PF03299">
    <property type="entry name" value="TF_AP-2"/>
    <property type="match status" value="1"/>
</dbReference>
<evidence type="ECO:0000256" key="3">
    <source>
        <dbReference type="ARBA" id="ARBA00023015"/>
    </source>
</evidence>
<dbReference type="OrthoDB" id="6252992at2759"/>
<comment type="subcellular location">
    <subcellularLocation>
        <location evidence="1">Nucleus</location>
    </subcellularLocation>
</comment>
<evidence type="ECO:0000256" key="6">
    <source>
        <dbReference type="ARBA" id="ARBA00023242"/>
    </source>
</evidence>
<dbReference type="Proteomes" id="UP000770661">
    <property type="component" value="Unassembled WGS sequence"/>
</dbReference>
<evidence type="ECO:0000313" key="10">
    <source>
        <dbReference type="Proteomes" id="UP000770661"/>
    </source>
</evidence>
<dbReference type="EMBL" id="JACEEZ010008331">
    <property type="protein sequence ID" value="KAG0723391.1"/>
    <property type="molecule type" value="Genomic_DNA"/>
</dbReference>
<dbReference type="InterPro" id="IPR004979">
    <property type="entry name" value="TF_AP2"/>
</dbReference>
<keyword evidence="3" id="KW-0805">Transcription regulation</keyword>
<name>A0A8J5CWH7_CHIOP</name>
<reference evidence="9" key="1">
    <citation type="submission" date="2020-07" db="EMBL/GenBank/DDBJ databases">
        <title>The High-quality genome of the commercially important snow crab, Chionoecetes opilio.</title>
        <authorList>
            <person name="Jeong J.-H."/>
            <person name="Ryu S."/>
        </authorList>
    </citation>
    <scope>NUCLEOTIDE SEQUENCE</scope>
    <source>
        <strain evidence="9">MADBK_172401_WGS</strain>
        <tissue evidence="9">Digestive gland</tissue>
    </source>
</reference>
<keyword evidence="4" id="KW-0238">DNA-binding</keyword>
<evidence type="ECO:0000256" key="4">
    <source>
        <dbReference type="ARBA" id="ARBA00023125"/>
    </source>
</evidence>
<dbReference type="GO" id="GO:0042127">
    <property type="term" value="P:regulation of cell population proliferation"/>
    <property type="evidence" value="ECO:0007669"/>
    <property type="project" value="TreeGrafter"/>
</dbReference>
<evidence type="ECO:0000256" key="5">
    <source>
        <dbReference type="ARBA" id="ARBA00023163"/>
    </source>
</evidence>
<dbReference type="InterPro" id="IPR013854">
    <property type="entry name" value="TF_AP2_C"/>
</dbReference>